<dbReference type="RefSeq" id="WP_091839490.1">
    <property type="nucleotide sequence ID" value="NZ_FPAA01000017.1"/>
</dbReference>
<organism evidence="7 8">
    <name type="scientific">Marininema halotolerans</name>
    <dbReference type="NCBI Taxonomy" id="1155944"/>
    <lineage>
        <taxon>Bacteria</taxon>
        <taxon>Bacillati</taxon>
        <taxon>Bacillota</taxon>
        <taxon>Bacilli</taxon>
        <taxon>Bacillales</taxon>
        <taxon>Thermoactinomycetaceae</taxon>
        <taxon>Marininema</taxon>
    </lineage>
</organism>
<dbReference type="PROSITE" id="PS51257">
    <property type="entry name" value="PROKAR_LIPOPROTEIN"/>
    <property type="match status" value="1"/>
</dbReference>
<feature type="domain" description="Fe/B12 periplasmic-binding" evidence="6">
    <location>
        <begin position="62"/>
        <end position="327"/>
    </location>
</feature>
<evidence type="ECO:0000256" key="3">
    <source>
        <dbReference type="ARBA" id="ARBA00022448"/>
    </source>
</evidence>
<dbReference type="OrthoDB" id="9793175at2"/>
<dbReference type="InterPro" id="IPR051313">
    <property type="entry name" value="Bact_iron-sidero_bind"/>
</dbReference>
<reference evidence="8" key="1">
    <citation type="submission" date="2016-10" db="EMBL/GenBank/DDBJ databases">
        <authorList>
            <person name="Varghese N."/>
            <person name="Submissions S."/>
        </authorList>
    </citation>
    <scope>NUCLEOTIDE SEQUENCE [LARGE SCALE GENOMIC DNA]</scope>
    <source>
        <strain evidence="8">DSM 45789</strain>
    </source>
</reference>
<evidence type="ECO:0000256" key="2">
    <source>
        <dbReference type="ARBA" id="ARBA00008814"/>
    </source>
</evidence>
<comment type="similarity">
    <text evidence="2">Belongs to the bacterial solute-binding protein 8 family.</text>
</comment>
<dbReference type="InterPro" id="IPR002491">
    <property type="entry name" value="ABC_transptr_periplasmic_BD"/>
</dbReference>
<dbReference type="CDD" id="cd01146">
    <property type="entry name" value="FhuD"/>
    <property type="match status" value="1"/>
</dbReference>
<name>A0A1I6UJY0_9BACL</name>
<evidence type="ECO:0000259" key="6">
    <source>
        <dbReference type="PROSITE" id="PS50983"/>
    </source>
</evidence>
<dbReference type="EMBL" id="FPAA01000017">
    <property type="protein sequence ID" value="SFT01730.1"/>
    <property type="molecule type" value="Genomic_DNA"/>
</dbReference>
<dbReference type="PANTHER" id="PTHR30532">
    <property type="entry name" value="IRON III DICITRATE-BINDING PERIPLASMIC PROTEIN"/>
    <property type="match status" value="1"/>
</dbReference>
<keyword evidence="3" id="KW-0813">Transport</keyword>
<keyword evidence="8" id="KW-1185">Reference proteome</keyword>
<dbReference type="AlphaFoldDB" id="A0A1I6UJY0"/>
<gene>
    <name evidence="7" type="ORF">SAMN05444972_11722</name>
</gene>
<keyword evidence="4 5" id="KW-0732">Signal</keyword>
<comment type="subcellular location">
    <subcellularLocation>
        <location evidence="1">Cell envelope</location>
    </subcellularLocation>
</comment>
<proteinExistence type="inferred from homology"/>
<protein>
    <submittedName>
        <fullName evidence="7">Iron complex transport system substrate-binding protein</fullName>
    </submittedName>
</protein>
<evidence type="ECO:0000256" key="1">
    <source>
        <dbReference type="ARBA" id="ARBA00004196"/>
    </source>
</evidence>
<dbReference type="PANTHER" id="PTHR30532:SF21">
    <property type="entry name" value="SIDEROPHORE-BINDING LIPOPROTEIN YFIY-RELATED"/>
    <property type="match status" value="1"/>
</dbReference>
<dbReference type="Gene3D" id="3.40.50.1980">
    <property type="entry name" value="Nitrogenase molybdenum iron protein domain"/>
    <property type="match status" value="2"/>
</dbReference>
<dbReference type="FunFam" id="3.40.50.1980:FF:000018">
    <property type="entry name" value="Iron(III) dicitrate-binding periplasmic protein"/>
    <property type="match status" value="1"/>
</dbReference>
<dbReference type="PROSITE" id="PS50983">
    <property type="entry name" value="FE_B12_PBP"/>
    <property type="match status" value="1"/>
</dbReference>
<accession>A0A1I6UJY0</accession>
<evidence type="ECO:0000313" key="8">
    <source>
        <dbReference type="Proteomes" id="UP000198660"/>
    </source>
</evidence>
<dbReference type="Pfam" id="PF01497">
    <property type="entry name" value="Peripla_BP_2"/>
    <property type="match status" value="1"/>
</dbReference>
<evidence type="ECO:0000256" key="4">
    <source>
        <dbReference type="ARBA" id="ARBA00022729"/>
    </source>
</evidence>
<evidence type="ECO:0000256" key="5">
    <source>
        <dbReference type="SAM" id="SignalP"/>
    </source>
</evidence>
<dbReference type="GO" id="GO:1901678">
    <property type="term" value="P:iron coordination entity transport"/>
    <property type="evidence" value="ECO:0007669"/>
    <property type="project" value="UniProtKB-ARBA"/>
</dbReference>
<evidence type="ECO:0000313" key="7">
    <source>
        <dbReference type="EMBL" id="SFT01730.1"/>
    </source>
</evidence>
<dbReference type="Proteomes" id="UP000198660">
    <property type="component" value="Unassembled WGS sequence"/>
</dbReference>
<feature type="signal peptide" evidence="5">
    <location>
        <begin position="1"/>
        <end position="20"/>
    </location>
</feature>
<sequence length="327" mass="36020">MFKKPAQKRLRLLISGILSAALLITAGCGAQSSEDKASNNKGQTTVVKHAMGETKVAGKPKRVVVLTNEGLEALLSVGVKPVGAVRAFSGGGTWYPHLKAEMKGVKDVGLETQPNLEAIAALKPDLIIGNKVRQEKVYNHLSAIAPTVFAEQLSGDWQNNLKLYTTAVGKKEAGEKVIADFDKRVNHIQDQLKEQGKQDTKVSVVRFLPGQTRIYYKDSFPGVILDQVGLKRPKSQDKNEFAQEVTKERIPDMDGDALFYFTYQETGGSNEGSEVEKEWTHDALWKKLQAVKSDHAYKVDDIIWTTAGGVKAANLLLDDIEKYLIKK</sequence>
<dbReference type="GO" id="GO:0030288">
    <property type="term" value="C:outer membrane-bounded periplasmic space"/>
    <property type="evidence" value="ECO:0007669"/>
    <property type="project" value="TreeGrafter"/>
</dbReference>
<dbReference type="SUPFAM" id="SSF53807">
    <property type="entry name" value="Helical backbone' metal receptor"/>
    <property type="match status" value="1"/>
</dbReference>
<feature type="chain" id="PRO_5038574595" evidence="5">
    <location>
        <begin position="21"/>
        <end position="327"/>
    </location>
</feature>